<dbReference type="PANTHER" id="PTHR34700">
    <property type="entry name" value="POTASSIUM BINDING PROTEIN KBP"/>
    <property type="match status" value="1"/>
</dbReference>
<sequence>MTKAFNSINRRRIRVFYTYVAVFIGAVLMTAFALVSNALAKTNHTALSPVSEKAAKQNAPTELIHLRPQIRVEALQQPNTQFATAYIRPWMEHYLILAIDAVQDAAYVIGSADQRVVAAAGQIIYVRGRDFQVGQHYAVYRQAEPYRIDPMRSQSKPIALEYVEVASGKVVAVEADVASVALDQSFNAEVRQGDLVLSKPQLDLPDHIERLNSADLTPDGQIIRVQSSIAMAAKESVVTINRGLSHGARVGQVLSIAQQGEWVQDPKSKTKIKLPQQNIGKLMIFKTFDAMSYGYVLESDLPIHVGAQVQAIVFPEPPL</sequence>
<keyword evidence="1" id="KW-0472">Membrane</keyword>
<accession>A0A4R1XIG6</accession>
<dbReference type="OrthoDB" id="9765158at2"/>
<comment type="caution">
    <text evidence="2">The sequence shown here is derived from an EMBL/GenBank/DDBJ whole genome shotgun (WGS) entry which is preliminary data.</text>
</comment>
<proteinExistence type="predicted"/>
<keyword evidence="1" id="KW-0812">Transmembrane</keyword>
<keyword evidence="1" id="KW-1133">Transmembrane helix</keyword>
<dbReference type="Proteomes" id="UP000294963">
    <property type="component" value="Unassembled WGS sequence"/>
</dbReference>
<dbReference type="AlphaFoldDB" id="A0A4R1XIG6"/>
<protein>
    <recommendedName>
        <fullName evidence="4">Peptidoglycan-binding protein</fullName>
    </recommendedName>
</protein>
<dbReference type="EMBL" id="SLVJ01000023">
    <property type="protein sequence ID" value="TCM62761.1"/>
    <property type="molecule type" value="Genomic_DNA"/>
</dbReference>
<gene>
    <name evidence="2" type="ORF">EC844_1235</name>
</gene>
<reference evidence="2 3" key="1">
    <citation type="submission" date="2019-03" db="EMBL/GenBank/DDBJ databases">
        <title>Genomic analyses of the natural microbiome of Caenorhabditis elegans.</title>
        <authorList>
            <person name="Samuel B."/>
        </authorList>
    </citation>
    <scope>NUCLEOTIDE SEQUENCE [LARGE SCALE GENOMIC DNA]</scope>
    <source>
        <strain evidence="2 3">JUb89</strain>
    </source>
</reference>
<evidence type="ECO:0000256" key="1">
    <source>
        <dbReference type="SAM" id="Phobius"/>
    </source>
</evidence>
<name>A0A4R1XIG6_ACICA</name>
<evidence type="ECO:0000313" key="2">
    <source>
        <dbReference type="EMBL" id="TCM62761.1"/>
    </source>
</evidence>
<organism evidence="2 3">
    <name type="scientific">Acinetobacter calcoaceticus</name>
    <dbReference type="NCBI Taxonomy" id="471"/>
    <lineage>
        <taxon>Bacteria</taxon>
        <taxon>Pseudomonadati</taxon>
        <taxon>Pseudomonadota</taxon>
        <taxon>Gammaproteobacteria</taxon>
        <taxon>Moraxellales</taxon>
        <taxon>Moraxellaceae</taxon>
        <taxon>Acinetobacter</taxon>
        <taxon>Acinetobacter calcoaceticus/baumannii complex</taxon>
    </lineage>
</organism>
<evidence type="ECO:0000313" key="3">
    <source>
        <dbReference type="Proteomes" id="UP000294963"/>
    </source>
</evidence>
<evidence type="ECO:0008006" key="4">
    <source>
        <dbReference type="Google" id="ProtNLM"/>
    </source>
</evidence>
<dbReference type="PANTHER" id="PTHR34700:SF8">
    <property type="entry name" value="POTASSIUM BINDING PROTEIN KBP"/>
    <property type="match status" value="1"/>
</dbReference>
<dbReference type="InterPro" id="IPR052196">
    <property type="entry name" value="Bact_Kbp"/>
</dbReference>
<feature type="transmembrane region" description="Helical" evidence="1">
    <location>
        <begin position="16"/>
        <end position="35"/>
    </location>
</feature>
<keyword evidence="3" id="KW-1185">Reference proteome</keyword>